<feature type="region of interest" description="Disordered" evidence="6">
    <location>
        <begin position="30"/>
        <end position="115"/>
    </location>
</feature>
<dbReference type="EMBL" id="VCGU01000003">
    <property type="protein sequence ID" value="TRY78322.1"/>
    <property type="molecule type" value="Genomic_DNA"/>
</dbReference>
<keyword evidence="3" id="KW-0238">DNA-binding</keyword>
<evidence type="ECO:0000313" key="9">
    <source>
        <dbReference type="Proteomes" id="UP000318571"/>
    </source>
</evidence>
<dbReference type="CDD" id="cd14696">
    <property type="entry name" value="bZIP_Jun"/>
    <property type="match status" value="1"/>
</dbReference>
<reference evidence="8 9" key="1">
    <citation type="journal article" date="2018" name="Nat. Ecol. Evol.">
        <title>Genomic signatures of mitonuclear coevolution across populations of Tigriopus californicus.</title>
        <authorList>
            <person name="Barreto F.S."/>
            <person name="Watson E.T."/>
            <person name="Lima T.G."/>
            <person name="Willett C.S."/>
            <person name="Edmands S."/>
            <person name="Li W."/>
            <person name="Burton R.S."/>
        </authorList>
    </citation>
    <scope>NUCLEOTIDE SEQUENCE [LARGE SCALE GENOMIC DNA]</scope>
    <source>
        <strain evidence="8 9">San Diego</strain>
    </source>
</reference>
<dbReference type="PROSITE" id="PS50217">
    <property type="entry name" value="BZIP"/>
    <property type="match status" value="1"/>
</dbReference>
<keyword evidence="9" id="KW-1185">Reference proteome</keyword>
<name>A0A553PKW3_TIGCA</name>
<comment type="caution">
    <text evidence="8">The sequence shown here is derived from an EMBL/GenBank/DDBJ whole genome shotgun (WGS) entry which is preliminary data.</text>
</comment>
<dbReference type="InterPro" id="IPR050946">
    <property type="entry name" value="AP-1_TF_bZIP"/>
</dbReference>
<evidence type="ECO:0000256" key="2">
    <source>
        <dbReference type="ARBA" id="ARBA00023015"/>
    </source>
</evidence>
<proteinExistence type="inferred from homology"/>
<keyword evidence="5" id="KW-0175">Coiled coil</keyword>
<feature type="coiled-coil region" evidence="5">
    <location>
        <begin position="144"/>
        <end position="198"/>
    </location>
</feature>
<dbReference type="PANTHER" id="PTHR11462:SF35">
    <property type="entry name" value="TRANSCRIPTION FACTOR JRA"/>
    <property type="match status" value="1"/>
</dbReference>
<evidence type="ECO:0000256" key="6">
    <source>
        <dbReference type="SAM" id="MobiDB-lite"/>
    </source>
</evidence>
<dbReference type="Proteomes" id="UP000318571">
    <property type="component" value="Chromosome 11"/>
</dbReference>
<evidence type="ECO:0000256" key="5">
    <source>
        <dbReference type="SAM" id="Coils"/>
    </source>
</evidence>
<dbReference type="InterPro" id="IPR004827">
    <property type="entry name" value="bZIP"/>
</dbReference>
<evidence type="ECO:0000313" key="8">
    <source>
        <dbReference type="EMBL" id="TRY78322.1"/>
    </source>
</evidence>
<comment type="similarity">
    <text evidence="1">Belongs to the bZIP family. Jun subfamily.</text>
</comment>
<dbReference type="STRING" id="6832.A0A553PKW3"/>
<dbReference type="Pfam" id="PF00170">
    <property type="entry name" value="bZIP_1"/>
    <property type="match status" value="1"/>
</dbReference>
<organism evidence="8 9">
    <name type="scientific">Tigriopus californicus</name>
    <name type="common">Marine copepod</name>
    <dbReference type="NCBI Taxonomy" id="6832"/>
    <lineage>
        <taxon>Eukaryota</taxon>
        <taxon>Metazoa</taxon>
        <taxon>Ecdysozoa</taxon>
        <taxon>Arthropoda</taxon>
        <taxon>Crustacea</taxon>
        <taxon>Multicrustacea</taxon>
        <taxon>Hexanauplia</taxon>
        <taxon>Copepoda</taxon>
        <taxon>Harpacticoida</taxon>
        <taxon>Harpacticidae</taxon>
        <taxon>Tigriopus</taxon>
    </lineage>
</organism>
<accession>A0A553PKW3</accession>
<dbReference type="PRINTS" id="PR00043">
    <property type="entry name" value="LEUZIPPRJUN"/>
</dbReference>
<dbReference type="Gene3D" id="1.20.5.170">
    <property type="match status" value="1"/>
</dbReference>
<dbReference type="AlphaFoldDB" id="A0A553PKW3"/>
<dbReference type="GO" id="GO:0005667">
    <property type="term" value="C:transcription regulator complex"/>
    <property type="evidence" value="ECO:0007669"/>
    <property type="project" value="TreeGrafter"/>
</dbReference>
<dbReference type="GO" id="GO:0051726">
    <property type="term" value="P:regulation of cell cycle"/>
    <property type="evidence" value="ECO:0007669"/>
    <property type="project" value="TreeGrafter"/>
</dbReference>
<feature type="domain" description="BZIP" evidence="7">
    <location>
        <begin position="146"/>
        <end position="209"/>
    </location>
</feature>
<dbReference type="SMART" id="SM00338">
    <property type="entry name" value="BRLZ"/>
    <property type="match status" value="1"/>
</dbReference>
<dbReference type="PANTHER" id="PTHR11462">
    <property type="entry name" value="JUN TRANSCRIPTION FACTOR-RELATED"/>
    <property type="match status" value="1"/>
</dbReference>
<evidence type="ECO:0000259" key="7">
    <source>
        <dbReference type="PROSITE" id="PS50217"/>
    </source>
</evidence>
<evidence type="ECO:0000256" key="1">
    <source>
        <dbReference type="ARBA" id="ARBA00006882"/>
    </source>
</evidence>
<gene>
    <name evidence="8" type="ORF">TCAL_14378</name>
</gene>
<keyword evidence="2" id="KW-0805">Transcription regulation</keyword>
<dbReference type="SUPFAM" id="SSF57959">
    <property type="entry name" value="Leucine zipper domain"/>
    <property type="match status" value="1"/>
</dbReference>
<keyword evidence="4" id="KW-0804">Transcription</keyword>
<dbReference type="GO" id="GO:0000978">
    <property type="term" value="F:RNA polymerase II cis-regulatory region sequence-specific DNA binding"/>
    <property type="evidence" value="ECO:0007669"/>
    <property type="project" value="TreeGrafter"/>
</dbReference>
<dbReference type="PROSITE" id="PS00036">
    <property type="entry name" value="BZIP_BASIC"/>
    <property type="match status" value="1"/>
</dbReference>
<evidence type="ECO:0000256" key="3">
    <source>
        <dbReference type="ARBA" id="ARBA00023125"/>
    </source>
</evidence>
<dbReference type="GO" id="GO:0000981">
    <property type="term" value="F:DNA-binding transcription factor activity, RNA polymerase II-specific"/>
    <property type="evidence" value="ECO:0007669"/>
    <property type="project" value="TreeGrafter"/>
</dbReference>
<feature type="compositionally biased region" description="Basic and acidic residues" evidence="6">
    <location>
        <begin position="259"/>
        <end position="271"/>
    </location>
</feature>
<dbReference type="InterPro" id="IPR046347">
    <property type="entry name" value="bZIP_sf"/>
</dbReference>
<protein>
    <recommendedName>
        <fullName evidence="7">BZIP domain-containing protein</fullName>
    </recommendedName>
</protein>
<dbReference type="OMA" id="DQQLYDW"/>
<feature type="region of interest" description="Disordered" evidence="6">
    <location>
        <begin position="228"/>
        <end position="271"/>
    </location>
</feature>
<sequence>MVPENNGTIIEDDQQLYDWGIENQLDQYYHGNSGAGHGPQHNSSVLHGVPESELPHPSYPEQSSGPGYLSTHSHDFQQRYTNMPPHPSYQDTHSMSNCHAPPYSPGQDTVSSGQMDGDSDIKAGIFSQTKVGRTMMPRVDMDANEVLKVERKRARNRLAASKCRMRKLERIAVLDDQARQLREENEKLASFSDKLRAQIYELKQELRWHVNNGCKLVNSGSKALADVASPDSTTSHLKHHPTSQIIKSDGRPTQALLTEKPKIKTEWSEVS</sequence>
<dbReference type="InterPro" id="IPR002112">
    <property type="entry name" value="Leuzip_Jun"/>
</dbReference>
<evidence type="ECO:0000256" key="4">
    <source>
        <dbReference type="ARBA" id="ARBA00023163"/>
    </source>
</evidence>
<dbReference type="GO" id="GO:0042127">
    <property type="term" value="P:regulation of cell population proliferation"/>
    <property type="evidence" value="ECO:0007669"/>
    <property type="project" value="TreeGrafter"/>
</dbReference>